<feature type="transmembrane region" description="Helical" evidence="6">
    <location>
        <begin position="757"/>
        <end position="780"/>
    </location>
</feature>
<feature type="transmembrane region" description="Helical" evidence="6">
    <location>
        <begin position="270"/>
        <end position="292"/>
    </location>
</feature>
<dbReference type="PROSITE" id="PS51257">
    <property type="entry name" value="PROKAR_LIPOPROTEIN"/>
    <property type="match status" value="1"/>
</dbReference>
<evidence type="ECO:0000313" key="10">
    <source>
        <dbReference type="Proteomes" id="UP000664628"/>
    </source>
</evidence>
<evidence type="ECO:0000313" key="9">
    <source>
        <dbReference type="EMBL" id="MBO0948235.1"/>
    </source>
</evidence>
<dbReference type="RefSeq" id="WP_207328215.1">
    <property type="nucleotide sequence ID" value="NZ_JAFMYW010000002.1"/>
</dbReference>
<dbReference type="InterPro" id="IPR025857">
    <property type="entry name" value="MacB_PCD"/>
</dbReference>
<reference evidence="9 10" key="1">
    <citation type="submission" date="2021-03" db="EMBL/GenBank/DDBJ databases">
        <title>Fibrella sp. HMF5405 genome sequencing and assembly.</title>
        <authorList>
            <person name="Kang H."/>
            <person name="Kim H."/>
            <person name="Bae S."/>
            <person name="Joh K."/>
        </authorList>
    </citation>
    <scope>NUCLEOTIDE SEQUENCE [LARGE SCALE GENOMIC DNA]</scope>
    <source>
        <strain evidence="9 10">HMF5405</strain>
    </source>
</reference>
<sequence>MLTNYIKIALRNLWQNRLLSGINVLGLSVGLACVVVLVLFAQKCLTWDQFHTKLDRLYYIQTTNADGQTYNQTVYPMLDQLLRDYPEIETGTHIQGWNQPWIQYGDKSVQHRTAYVDSTFFDVFTFALKSGNPATALHSKQSIVLSENVAQNLFGDVEPVGKTVILDDKTPYTVTGVLDKIPSNSSQQFEVLLPAANLMDNPDFRAGADWYNTFASVFIILKTGTDKARLEAKLPQLVKRHFSADAQNQRLALGAYKDFIHVENPSFSGLINGALIIAAFLLLIIGINMVNLNTASALPRAKEVAVRQVVGATRQLVLNQFWVESGLVVLISLVLSWLFANYYLIPGFNQMRDGRMQLDITLADDYPTILTVLGVALAVALVAGTYPALYLMGLNVTDSVKGKISASPQKGRLRQNGLIVLQFTLAIIFMLGTIGMREQIQYMKQADLGYDTANLIVFKTDLAYRNEAAALSQGRLILDKLSQNPNVVSFTSSEVTPVGYRNDFNSYYPEGEEVRKVHIRHVSGAVGYTETYRIPLIEGRNFSDATPADSATNAVVINESAMRAFGWKTAVGKRLRQQNNTQVYTVIGVTKDYHYLSLKDKVEPLVQWYPGRQNLSRFLTVRLTDQAKAPALIRELETAFKKIPARRSLSYVYISDELAKNYQAIDNIWRMIGFVTLVAILIACAGIFGLISLVAKRRTKEIGVRKVLGASILSITTLLSSDFLKLVALAILIASPIGWWLGGKMLNYFAYHTAIQWWYIALAGLLAVTIALMSVVFQAVKAAMANPVKSLRTE</sequence>
<feature type="transmembrane region" description="Helical" evidence="6">
    <location>
        <begin position="417"/>
        <end position="436"/>
    </location>
</feature>
<dbReference type="EMBL" id="JAFMYW010000002">
    <property type="protein sequence ID" value="MBO0948235.1"/>
    <property type="molecule type" value="Genomic_DNA"/>
</dbReference>
<gene>
    <name evidence="9" type="ORF">J2I46_06560</name>
</gene>
<dbReference type="InterPro" id="IPR003838">
    <property type="entry name" value="ABC3_permease_C"/>
</dbReference>
<proteinExistence type="predicted"/>
<feature type="domain" description="ABC3 transporter permease C-terminal" evidence="7">
    <location>
        <begin position="674"/>
        <end position="786"/>
    </location>
</feature>
<feature type="domain" description="ABC3 transporter permease C-terminal" evidence="7">
    <location>
        <begin position="276"/>
        <end position="395"/>
    </location>
</feature>
<evidence type="ECO:0000256" key="6">
    <source>
        <dbReference type="SAM" id="Phobius"/>
    </source>
</evidence>
<keyword evidence="10" id="KW-1185">Reference proteome</keyword>
<accession>A0ABS3JE10</accession>
<evidence type="ECO:0000259" key="7">
    <source>
        <dbReference type="Pfam" id="PF02687"/>
    </source>
</evidence>
<dbReference type="InterPro" id="IPR050250">
    <property type="entry name" value="Macrolide_Exporter_MacB"/>
</dbReference>
<dbReference type="Pfam" id="PF02687">
    <property type="entry name" value="FtsX"/>
    <property type="match status" value="2"/>
</dbReference>
<dbReference type="PANTHER" id="PTHR30572">
    <property type="entry name" value="MEMBRANE COMPONENT OF TRANSPORTER-RELATED"/>
    <property type="match status" value="1"/>
</dbReference>
<keyword evidence="3 6" id="KW-0812">Transmembrane</keyword>
<feature type="transmembrane region" description="Helical" evidence="6">
    <location>
        <begin position="21"/>
        <end position="41"/>
    </location>
</feature>
<name>A0ABS3JE10_9BACT</name>
<evidence type="ECO:0000256" key="5">
    <source>
        <dbReference type="ARBA" id="ARBA00023136"/>
    </source>
</evidence>
<keyword evidence="5 6" id="KW-0472">Membrane</keyword>
<keyword evidence="2" id="KW-1003">Cell membrane</keyword>
<comment type="subcellular location">
    <subcellularLocation>
        <location evidence="1">Cell membrane</location>
        <topology evidence="1">Multi-pass membrane protein</topology>
    </subcellularLocation>
</comment>
<feature type="transmembrane region" description="Helical" evidence="6">
    <location>
        <begin position="668"/>
        <end position="695"/>
    </location>
</feature>
<organism evidence="9 10">
    <name type="scientific">Fibrella forsythiae</name>
    <dbReference type="NCBI Taxonomy" id="2817061"/>
    <lineage>
        <taxon>Bacteria</taxon>
        <taxon>Pseudomonadati</taxon>
        <taxon>Bacteroidota</taxon>
        <taxon>Cytophagia</taxon>
        <taxon>Cytophagales</taxon>
        <taxon>Spirosomataceae</taxon>
        <taxon>Fibrella</taxon>
    </lineage>
</organism>
<dbReference type="Pfam" id="PF12704">
    <property type="entry name" value="MacB_PCD"/>
    <property type="match status" value="1"/>
</dbReference>
<comment type="caution">
    <text evidence="9">The sequence shown here is derived from an EMBL/GenBank/DDBJ whole genome shotgun (WGS) entry which is preliminary data.</text>
</comment>
<evidence type="ECO:0000256" key="4">
    <source>
        <dbReference type="ARBA" id="ARBA00022989"/>
    </source>
</evidence>
<protein>
    <submittedName>
        <fullName evidence="9">ABC transporter permease</fullName>
    </submittedName>
</protein>
<dbReference type="Proteomes" id="UP000664628">
    <property type="component" value="Unassembled WGS sequence"/>
</dbReference>
<feature type="transmembrane region" description="Helical" evidence="6">
    <location>
        <begin position="369"/>
        <end position="396"/>
    </location>
</feature>
<keyword evidence="4 6" id="KW-1133">Transmembrane helix</keyword>
<feature type="domain" description="MacB-like periplasmic core" evidence="8">
    <location>
        <begin position="20"/>
        <end position="236"/>
    </location>
</feature>
<evidence type="ECO:0000256" key="2">
    <source>
        <dbReference type="ARBA" id="ARBA00022475"/>
    </source>
</evidence>
<feature type="transmembrane region" description="Helical" evidence="6">
    <location>
        <begin position="707"/>
        <end position="737"/>
    </location>
</feature>
<evidence type="ECO:0000256" key="1">
    <source>
        <dbReference type="ARBA" id="ARBA00004651"/>
    </source>
</evidence>
<dbReference type="PANTHER" id="PTHR30572:SF18">
    <property type="entry name" value="ABC-TYPE MACROLIDE FAMILY EXPORT SYSTEM PERMEASE COMPONENT 2"/>
    <property type="match status" value="1"/>
</dbReference>
<evidence type="ECO:0000259" key="8">
    <source>
        <dbReference type="Pfam" id="PF12704"/>
    </source>
</evidence>
<evidence type="ECO:0000256" key="3">
    <source>
        <dbReference type="ARBA" id="ARBA00022692"/>
    </source>
</evidence>
<feature type="transmembrane region" description="Helical" evidence="6">
    <location>
        <begin position="321"/>
        <end position="345"/>
    </location>
</feature>